<dbReference type="GO" id="GO:0000976">
    <property type="term" value="F:transcription cis-regulatory region binding"/>
    <property type="evidence" value="ECO:0007669"/>
    <property type="project" value="TreeGrafter"/>
</dbReference>
<feature type="domain" description="Response regulatory" evidence="11">
    <location>
        <begin position="12"/>
        <end position="125"/>
    </location>
</feature>
<feature type="compositionally biased region" description="Low complexity" evidence="10">
    <location>
        <begin position="148"/>
        <end position="161"/>
    </location>
</feature>
<feature type="DNA-binding region" description="OmpR/PhoB-type" evidence="9">
    <location>
        <begin position="176"/>
        <end position="275"/>
    </location>
</feature>
<dbReference type="PROSITE" id="PS51755">
    <property type="entry name" value="OMPR_PHOB"/>
    <property type="match status" value="1"/>
</dbReference>
<evidence type="ECO:0000256" key="9">
    <source>
        <dbReference type="PROSITE-ProRule" id="PRU01091"/>
    </source>
</evidence>
<evidence type="ECO:0000256" key="8">
    <source>
        <dbReference type="PROSITE-ProRule" id="PRU00169"/>
    </source>
</evidence>
<dbReference type="Gene3D" id="3.40.50.2300">
    <property type="match status" value="1"/>
</dbReference>
<dbReference type="SUPFAM" id="SSF52172">
    <property type="entry name" value="CheY-like"/>
    <property type="match status" value="1"/>
</dbReference>
<dbReference type="InterPro" id="IPR039420">
    <property type="entry name" value="WalR-like"/>
</dbReference>
<evidence type="ECO:0000256" key="5">
    <source>
        <dbReference type="ARBA" id="ARBA00023015"/>
    </source>
</evidence>
<dbReference type="EMBL" id="CP021425">
    <property type="protein sequence ID" value="ARU57932.1"/>
    <property type="molecule type" value="Genomic_DNA"/>
</dbReference>
<dbReference type="GO" id="GO:0006355">
    <property type="term" value="P:regulation of DNA-templated transcription"/>
    <property type="evidence" value="ECO:0007669"/>
    <property type="project" value="InterPro"/>
</dbReference>
<evidence type="ECO:0000256" key="3">
    <source>
        <dbReference type="ARBA" id="ARBA00022553"/>
    </source>
</evidence>
<keyword evidence="3 8" id="KW-0597">Phosphoprotein</keyword>
<keyword evidence="4" id="KW-0902">Two-component regulatory system</keyword>
<dbReference type="GO" id="GO:0032993">
    <property type="term" value="C:protein-DNA complex"/>
    <property type="evidence" value="ECO:0007669"/>
    <property type="project" value="TreeGrafter"/>
</dbReference>
<dbReference type="SMART" id="SM00448">
    <property type="entry name" value="REC"/>
    <property type="match status" value="1"/>
</dbReference>
<sequence length="285" mass="31443">MDHYALSEQKYRLILVEDDDELSSLVQEYLTKNGFEVSVVQDGSQAVEQILSAQPDLVILDIMLPGLSGMEVCRQVRNGYSAPILMLTALDEDMDQMLGLELGADDYVIKPIKPRLLLSRIRALLRRSEITGRGALVPSAGDRAVSDSSTSNPSTANPTSAQTKDGQAASPGAIPVPSLKSNGLEIDFQSRTVHINQRMVHLTTAEFDLLSLLAKKSGSTVSRDEILHNLRGFEYDGLDRSIDRRISRLRKKLNDDPIEPKLIKTVRGKGYLLCPVTPNENKSEE</sequence>
<accession>A0A1Y0IBL3</accession>
<dbReference type="InterPro" id="IPR001789">
    <property type="entry name" value="Sig_transdc_resp-reg_receiver"/>
</dbReference>
<dbReference type="RefSeq" id="WP_087462774.1">
    <property type="nucleotide sequence ID" value="NZ_CP021425.1"/>
</dbReference>
<dbReference type="InterPro" id="IPR036388">
    <property type="entry name" value="WH-like_DNA-bd_sf"/>
</dbReference>
<dbReference type="Pfam" id="PF00072">
    <property type="entry name" value="Response_reg"/>
    <property type="match status" value="1"/>
</dbReference>
<dbReference type="FunFam" id="3.40.50.2300:FF:000001">
    <property type="entry name" value="DNA-binding response regulator PhoB"/>
    <property type="match status" value="1"/>
</dbReference>
<name>A0A1Y0IBL3_9GAMM</name>
<dbReference type="PANTHER" id="PTHR48111:SF47">
    <property type="entry name" value="TRANSCRIPTIONAL REGULATORY PROTEIN RSTA"/>
    <property type="match status" value="1"/>
</dbReference>
<dbReference type="InterPro" id="IPR016032">
    <property type="entry name" value="Sig_transdc_resp-reg_C-effctor"/>
</dbReference>
<keyword evidence="6 9" id="KW-0238">DNA-binding</keyword>
<evidence type="ECO:0000256" key="2">
    <source>
        <dbReference type="ARBA" id="ARBA00022490"/>
    </source>
</evidence>
<evidence type="ECO:0000256" key="10">
    <source>
        <dbReference type="SAM" id="MobiDB-lite"/>
    </source>
</evidence>
<proteinExistence type="predicted"/>
<evidence type="ECO:0000259" key="11">
    <source>
        <dbReference type="PROSITE" id="PS50110"/>
    </source>
</evidence>
<evidence type="ECO:0000256" key="7">
    <source>
        <dbReference type="ARBA" id="ARBA00023163"/>
    </source>
</evidence>
<dbReference type="KEGG" id="ome:OLMES_3912"/>
<dbReference type="OrthoDB" id="9802426at2"/>
<feature type="domain" description="OmpR/PhoB-type" evidence="12">
    <location>
        <begin position="176"/>
        <end position="275"/>
    </location>
</feature>
<evidence type="ECO:0000256" key="1">
    <source>
        <dbReference type="ARBA" id="ARBA00004496"/>
    </source>
</evidence>
<keyword evidence="14" id="KW-1185">Reference proteome</keyword>
<keyword evidence="2" id="KW-0963">Cytoplasm</keyword>
<dbReference type="PANTHER" id="PTHR48111">
    <property type="entry name" value="REGULATOR OF RPOS"/>
    <property type="match status" value="1"/>
</dbReference>
<comment type="subcellular location">
    <subcellularLocation>
        <location evidence="1">Cytoplasm</location>
    </subcellularLocation>
</comment>
<evidence type="ECO:0000259" key="12">
    <source>
        <dbReference type="PROSITE" id="PS51755"/>
    </source>
</evidence>
<dbReference type="InterPro" id="IPR011006">
    <property type="entry name" value="CheY-like_superfamily"/>
</dbReference>
<feature type="modified residue" description="4-aspartylphosphate" evidence="8">
    <location>
        <position position="61"/>
    </location>
</feature>
<dbReference type="Pfam" id="PF00486">
    <property type="entry name" value="Trans_reg_C"/>
    <property type="match status" value="1"/>
</dbReference>
<dbReference type="Gene3D" id="6.10.250.690">
    <property type="match status" value="1"/>
</dbReference>
<reference evidence="13 14" key="1">
    <citation type="submission" date="2017-05" db="EMBL/GenBank/DDBJ databases">
        <title>Genomic insights into alkan degradation activity of Oleiphilus messinensis.</title>
        <authorList>
            <person name="Kozyavkin S.A."/>
            <person name="Slesarev A.I."/>
            <person name="Golyshin P.N."/>
            <person name="Korzhenkov A."/>
            <person name="Golyshina O.N."/>
            <person name="Toshchakov S.V."/>
        </authorList>
    </citation>
    <scope>NUCLEOTIDE SEQUENCE [LARGE SCALE GENOMIC DNA]</scope>
    <source>
        <strain evidence="13 14">ME102</strain>
    </source>
</reference>
<evidence type="ECO:0000313" key="14">
    <source>
        <dbReference type="Proteomes" id="UP000196027"/>
    </source>
</evidence>
<dbReference type="AlphaFoldDB" id="A0A1Y0IBL3"/>
<feature type="region of interest" description="Disordered" evidence="10">
    <location>
        <begin position="138"/>
        <end position="176"/>
    </location>
</feature>
<protein>
    <submittedName>
        <fullName evidence="13">Transcriptional regulator</fullName>
    </submittedName>
</protein>
<organism evidence="13 14">
    <name type="scientific">Oleiphilus messinensis</name>
    <dbReference type="NCBI Taxonomy" id="141451"/>
    <lineage>
        <taxon>Bacteria</taxon>
        <taxon>Pseudomonadati</taxon>
        <taxon>Pseudomonadota</taxon>
        <taxon>Gammaproteobacteria</taxon>
        <taxon>Oceanospirillales</taxon>
        <taxon>Oleiphilaceae</taxon>
        <taxon>Oleiphilus</taxon>
    </lineage>
</organism>
<evidence type="ECO:0000256" key="6">
    <source>
        <dbReference type="ARBA" id="ARBA00023125"/>
    </source>
</evidence>
<dbReference type="SMART" id="SM00862">
    <property type="entry name" value="Trans_reg_C"/>
    <property type="match status" value="1"/>
</dbReference>
<keyword evidence="5" id="KW-0805">Transcription regulation</keyword>
<dbReference type="GO" id="GO:0005829">
    <property type="term" value="C:cytosol"/>
    <property type="evidence" value="ECO:0007669"/>
    <property type="project" value="TreeGrafter"/>
</dbReference>
<evidence type="ECO:0000256" key="4">
    <source>
        <dbReference type="ARBA" id="ARBA00023012"/>
    </source>
</evidence>
<dbReference type="InterPro" id="IPR001867">
    <property type="entry name" value="OmpR/PhoB-type_DNA-bd"/>
</dbReference>
<dbReference type="CDD" id="cd00383">
    <property type="entry name" value="trans_reg_C"/>
    <property type="match status" value="1"/>
</dbReference>
<keyword evidence="7" id="KW-0804">Transcription</keyword>
<dbReference type="SUPFAM" id="SSF46894">
    <property type="entry name" value="C-terminal effector domain of the bipartite response regulators"/>
    <property type="match status" value="1"/>
</dbReference>
<dbReference type="GO" id="GO:0000156">
    <property type="term" value="F:phosphorelay response regulator activity"/>
    <property type="evidence" value="ECO:0007669"/>
    <property type="project" value="TreeGrafter"/>
</dbReference>
<dbReference type="Gene3D" id="1.10.10.10">
    <property type="entry name" value="Winged helix-like DNA-binding domain superfamily/Winged helix DNA-binding domain"/>
    <property type="match status" value="1"/>
</dbReference>
<evidence type="ECO:0000313" key="13">
    <source>
        <dbReference type="EMBL" id="ARU57932.1"/>
    </source>
</evidence>
<dbReference type="PROSITE" id="PS50110">
    <property type="entry name" value="RESPONSE_REGULATORY"/>
    <property type="match status" value="1"/>
</dbReference>
<gene>
    <name evidence="13" type="ORF">OLMES_3912</name>
</gene>
<dbReference type="FunFam" id="1.10.10.10:FF:000099">
    <property type="entry name" value="Two-component system response regulator TorR"/>
    <property type="match status" value="1"/>
</dbReference>
<dbReference type="Proteomes" id="UP000196027">
    <property type="component" value="Chromosome"/>
</dbReference>